<dbReference type="SUPFAM" id="SSF56112">
    <property type="entry name" value="Protein kinase-like (PK-like)"/>
    <property type="match status" value="1"/>
</dbReference>
<dbReference type="Gene3D" id="1.10.510.10">
    <property type="entry name" value="Transferase(Phosphotransferase) domain 1"/>
    <property type="match status" value="1"/>
</dbReference>
<reference evidence="5" key="1">
    <citation type="submission" date="2017-02" db="UniProtKB">
        <authorList>
            <consortium name="WormBaseParasite"/>
        </authorList>
    </citation>
    <scope>IDENTIFICATION</scope>
</reference>
<evidence type="ECO:0000259" key="3">
    <source>
        <dbReference type="PROSITE" id="PS50011"/>
    </source>
</evidence>
<dbReference type="InterPro" id="IPR008271">
    <property type="entry name" value="Ser/Thr_kinase_AS"/>
</dbReference>
<dbReference type="Pfam" id="PF00069">
    <property type="entry name" value="Pkinase"/>
    <property type="match status" value="1"/>
</dbReference>
<dbReference type="PROSITE" id="PS00108">
    <property type="entry name" value="PROTEIN_KINASE_ST"/>
    <property type="match status" value="1"/>
</dbReference>
<name>A0A0R3S2B5_9BILA</name>
<dbReference type="PANTHER" id="PTHR24346:SF42">
    <property type="entry name" value="SERINE_THREONINE-PROTEIN KINASE SIK3"/>
    <property type="match status" value="1"/>
</dbReference>
<evidence type="ECO:0000256" key="1">
    <source>
        <dbReference type="ARBA" id="ARBA00022741"/>
    </source>
</evidence>
<dbReference type="PANTHER" id="PTHR24346">
    <property type="entry name" value="MAP/MICROTUBULE AFFINITY-REGULATING KINASE"/>
    <property type="match status" value="1"/>
</dbReference>
<proteinExistence type="predicted"/>
<evidence type="ECO:0000313" key="5">
    <source>
        <dbReference type="WBParaSite" id="EEL_0000884401-mRNA-1"/>
    </source>
</evidence>
<feature type="domain" description="Protein kinase" evidence="3">
    <location>
        <begin position="58"/>
        <end position="311"/>
    </location>
</feature>
<evidence type="ECO:0000313" key="4">
    <source>
        <dbReference type="Proteomes" id="UP000050640"/>
    </source>
</evidence>
<dbReference type="GO" id="GO:0005737">
    <property type="term" value="C:cytoplasm"/>
    <property type="evidence" value="ECO:0007669"/>
    <property type="project" value="TreeGrafter"/>
</dbReference>
<dbReference type="STRING" id="1147741.A0A0R3S2B5"/>
<dbReference type="InterPro" id="IPR011009">
    <property type="entry name" value="Kinase-like_dom_sf"/>
</dbReference>
<dbReference type="PROSITE" id="PS50011">
    <property type="entry name" value="PROTEIN_KINASE_DOM"/>
    <property type="match status" value="1"/>
</dbReference>
<dbReference type="GO" id="GO:0050321">
    <property type="term" value="F:tau-protein kinase activity"/>
    <property type="evidence" value="ECO:0007669"/>
    <property type="project" value="TreeGrafter"/>
</dbReference>
<accession>A0A0R3S2B5</accession>
<dbReference type="GO" id="GO:0005524">
    <property type="term" value="F:ATP binding"/>
    <property type="evidence" value="ECO:0007669"/>
    <property type="project" value="UniProtKB-KW"/>
</dbReference>
<organism evidence="4 5">
    <name type="scientific">Elaeophora elaphi</name>
    <dbReference type="NCBI Taxonomy" id="1147741"/>
    <lineage>
        <taxon>Eukaryota</taxon>
        <taxon>Metazoa</taxon>
        <taxon>Ecdysozoa</taxon>
        <taxon>Nematoda</taxon>
        <taxon>Chromadorea</taxon>
        <taxon>Rhabditida</taxon>
        <taxon>Spirurina</taxon>
        <taxon>Spiruromorpha</taxon>
        <taxon>Filarioidea</taxon>
        <taxon>Onchocercidae</taxon>
        <taxon>Elaeophora</taxon>
    </lineage>
</organism>
<keyword evidence="2" id="KW-0067">ATP-binding</keyword>
<dbReference type="AlphaFoldDB" id="A0A0R3S2B5"/>
<evidence type="ECO:0000256" key="2">
    <source>
        <dbReference type="ARBA" id="ARBA00022840"/>
    </source>
</evidence>
<dbReference type="Proteomes" id="UP000050640">
    <property type="component" value="Unplaced"/>
</dbReference>
<dbReference type="GO" id="GO:0035556">
    <property type="term" value="P:intracellular signal transduction"/>
    <property type="evidence" value="ECO:0007669"/>
    <property type="project" value="TreeGrafter"/>
</dbReference>
<dbReference type="GO" id="GO:0000226">
    <property type="term" value="P:microtubule cytoskeleton organization"/>
    <property type="evidence" value="ECO:0007669"/>
    <property type="project" value="TreeGrafter"/>
</dbReference>
<keyword evidence="4" id="KW-1185">Reference proteome</keyword>
<dbReference type="InterPro" id="IPR000719">
    <property type="entry name" value="Prot_kinase_dom"/>
</dbReference>
<keyword evidence="1" id="KW-0547">Nucleotide-binding</keyword>
<dbReference type="WBParaSite" id="EEL_0000884401-mRNA-1">
    <property type="protein sequence ID" value="EEL_0000884401-mRNA-1"/>
    <property type="gene ID" value="EEL_0000884401"/>
</dbReference>
<dbReference type="SMART" id="SM00220">
    <property type="entry name" value="S_TKc"/>
    <property type="match status" value="1"/>
</dbReference>
<sequence>MDGYGCVLHSSMSMKLALENVLHSIDGSIEAKIAGNLHSRVFCVRSGLFVVFDYSINPINDTLLASSSQNKVTFTSDAQVGYLPEHCRYKRLVAIKMINASILPKSLATKFLPRELLFTQMVQHPHIARALSIQIPHPTKIAIISEYYPGGTLLNLILKRGKIPEFPEACRLFRQLTEAIHYLHDRGVVHRDIKAENVLLDANGDVKLIDFGFARYIDRKERSESFCGTKPYTAPEIVQHLPYDAYASDWYAMGVLLFTMLTGKWPNTSSNGVIFPKGIPSRAARALIICLMNKDNRFRGNYDTILNSEWMRCYKKWVITDQHFIYEVTCTN</sequence>
<protein>
    <submittedName>
        <fullName evidence="5">Protein kinase domain-containing protein</fullName>
    </submittedName>
</protein>